<proteinExistence type="predicted"/>
<dbReference type="EMBL" id="LR796806">
    <property type="protein sequence ID" value="CAB4167531.1"/>
    <property type="molecule type" value="Genomic_DNA"/>
</dbReference>
<name>A0A6J5PDL1_9CAUD</name>
<sequence>MAVDKPLTPFDIEIEAEDELDDIDELGVIEESVLTETPTEDGGVVIEFESVSIEPEYEDIPHGDNLAELIPEDELESMASELVGNFLSDRRTRDDWAMAYVKGLDLLGMKIEDRTQPWEGASGVFHPMLTEAAIHFQAQAMGEVYPASGPARSKILGKMTAEKFQQATRVENELNYLITERMPDYREEAEQMLFRLALAGSAFKKVYYDPIREVPRSTFVPAEDFVVQYGASSLSDSERYTHVMRKTKVEIMKLQASGFYRDVDLPDPSQEKSDIQEKYDELQGIEDVDNGDDRYMILEMHVDMVMPEGFEDGDDIARPYVVTIDKSSMTILSIRKNWYEDDAKKQKRMHFVPYCYLPGMGFYGIGLIHLIGGLTKSATSILRQLIDAGTLANLPAGLKARGLRIKGDNTPLRPGEFRDVDVPSGSIRDSITFLPYKEPSNVLYQLLANVVEEGRRIGSVADVKISDMNAQAPVGTTLALLERNMKVMSGVQARLHSSMHKELRLIASIVRDFMDDKYAYDPDGDFSRSADFDDRVDVIPVSDPNAATMAQRVMQYQAALQMSQQAPQLYDMGKLHRNMLEVLGIQDAADIIKLPGDVKPKDPVSENMAMLKQEPVKAFLYQDHEAHIQTHMAAMEDPKIQQLVGQSPFASAIQSAMSAHVTEHVAMQYRKEIEKRLGVELPPEDAPLPEDIEVELSRLVAMAGQKLTQENQAAAQQAEAEKQAQDPLTQMQQKELQIKEAEVMGRLEIERERLDLDRAKSEGNIDVQRERIRSEDRREGARIGVRVASQIEDAKHKDKTEGVRLGIDIAKELSKGGGQ</sequence>
<gene>
    <name evidence="1" type="ORF">UFOVP858_38</name>
</gene>
<protein>
    <submittedName>
        <fullName evidence="1">Uncharacterized protein</fullName>
    </submittedName>
</protein>
<evidence type="ECO:0000313" key="1">
    <source>
        <dbReference type="EMBL" id="CAB4167531.1"/>
    </source>
</evidence>
<reference evidence="1" key="1">
    <citation type="submission" date="2020-04" db="EMBL/GenBank/DDBJ databases">
        <authorList>
            <person name="Chiriac C."/>
            <person name="Salcher M."/>
            <person name="Ghai R."/>
            <person name="Kavagutti S V."/>
        </authorList>
    </citation>
    <scope>NUCLEOTIDE SEQUENCE</scope>
</reference>
<accession>A0A6J5PDL1</accession>
<organism evidence="1">
    <name type="scientific">uncultured Caudovirales phage</name>
    <dbReference type="NCBI Taxonomy" id="2100421"/>
    <lineage>
        <taxon>Viruses</taxon>
        <taxon>Duplodnaviria</taxon>
        <taxon>Heunggongvirae</taxon>
        <taxon>Uroviricota</taxon>
        <taxon>Caudoviricetes</taxon>
        <taxon>Peduoviridae</taxon>
        <taxon>Maltschvirus</taxon>
        <taxon>Maltschvirus maltsch</taxon>
    </lineage>
</organism>